<dbReference type="InterPro" id="IPR050950">
    <property type="entry name" value="HTH-type_LysR_regulators"/>
</dbReference>
<evidence type="ECO:0000313" key="6">
    <source>
        <dbReference type="EMBL" id="QKZ04847.1"/>
    </source>
</evidence>
<comment type="similarity">
    <text evidence="1">Belongs to the LysR transcriptional regulatory family.</text>
</comment>
<protein>
    <submittedName>
        <fullName evidence="6">LysR family transcriptional regulator</fullName>
    </submittedName>
</protein>
<evidence type="ECO:0000256" key="4">
    <source>
        <dbReference type="ARBA" id="ARBA00023163"/>
    </source>
</evidence>
<organism evidence="6 7">
    <name type="scientific">Pseudomonas eucalypticola</name>
    <dbReference type="NCBI Taxonomy" id="2599595"/>
    <lineage>
        <taxon>Bacteria</taxon>
        <taxon>Pseudomonadati</taxon>
        <taxon>Pseudomonadota</taxon>
        <taxon>Gammaproteobacteria</taxon>
        <taxon>Pseudomonadales</taxon>
        <taxon>Pseudomonadaceae</taxon>
        <taxon>Pseudomonas</taxon>
    </lineage>
</organism>
<accession>A0A7D5H0M1</accession>
<dbReference type="GO" id="GO:0003677">
    <property type="term" value="F:DNA binding"/>
    <property type="evidence" value="ECO:0007669"/>
    <property type="project" value="UniProtKB-KW"/>
</dbReference>
<dbReference type="SUPFAM" id="SSF53850">
    <property type="entry name" value="Periplasmic binding protein-like II"/>
    <property type="match status" value="1"/>
</dbReference>
<dbReference type="PANTHER" id="PTHR30419:SF30">
    <property type="entry name" value="LYSR FAMILY TRANSCRIPTIONAL REGULATOR"/>
    <property type="match status" value="1"/>
</dbReference>
<proteinExistence type="inferred from homology"/>
<dbReference type="EMBL" id="CP056030">
    <property type="protein sequence ID" value="QKZ04847.1"/>
    <property type="molecule type" value="Genomic_DNA"/>
</dbReference>
<evidence type="ECO:0000256" key="2">
    <source>
        <dbReference type="ARBA" id="ARBA00023015"/>
    </source>
</evidence>
<evidence type="ECO:0000256" key="3">
    <source>
        <dbReference type="ARBA" id="ARBA00023125"/>
    </source>
</evidence>
<name>A0A7D5H0M1_9PSED</name>
<dbReference type="SUPFAM" id="SSF46785">
    <property type="entry name" value="Winged helix' DNA-binding domain"/>
    <property type="match status" value="1"/>
</dbReference>
<evidence type="ECO:0000256" key="1">
    <source>
        <dbReference type="ARBA" id="ARBA00009437"/>
    </source>
</evidence>
<sequence>MDLRQLRHFLALANHLNFTRAAESACITQSAFSRSIQGLESELGCALVERTSRGIVLTAKGTALRERAARLLDDANTLRDDIRVHEPNRDSGWLRFGAGPLVMTRLVPDALAAFVTRFPQAEVDLKVDKPSHLLALLDDGDISFLVADLRHMKVGTQHLVRPLRFRRFGVFCRGGHPLLAGGNLSFQQLAAYPRVSAKLPFELRAVLERLWGRDAPALNLETPYNDLLPKMVAGSDTLAVAPLEMIEPLTQSGLFQRIICHDEPPLFQDGGACLGIVQLSEQPLSETARCMIDALLDADDTLPDELAGAPVYPIMSQVAL</sequence>
<dbReference type="Gene3D" id="3.40.190.10">
    <property type="entry name" value="Periplasmic binding protein-like II"/>
    <property type="match status" value="2"/>
</dbReference>
<dbReference type="PRINTS" id="PR00039">
    <property type="entry name" value="HTHLYSR"/>
</dbReference>
<dbReference type="PROSITE" id="PS50931">
    <property type="entry name" value="HTH_LYSR"/>
    <property type="match status" value="1"/>
</dbReference>
<dbReference type="GO" id="GO:0005829">
    <property type="term" value="C:cytosol"/>
    <property type="evidence" value="ECO:0007669"/>
    <property type="project" value="TreeGrafter"/>
</dbReference>
<evidence type="ECO:0000259" key="5">
    <source>
        <dbReference type="PROSITE" id="PS50931"/>
    </source>
</evidence>
<dbReference type="InterPro" id="IPR000847">
    <property type="entry name" value="LysR_HTH_N"/>
</dbReference>
<dbReference type="InterPro" id="IPR036388">
    <property type="entry name" value="WH-like_DNA-bd_sf"/>
</dbReference>
<feature type="domain" description="HTH lysR-type" evidence="5">
    <location>
        <begin position="1"/>
        <end position="58"/>
    </location>
</feature>
<dbReference type="Proteomes" id="UP000509568">
    <property type="component" value="Chromosome"/>
</dbReference>
<dbReference type="Gene3D" id="1.10.10.10">
    <property type="entry name" value="Winged helix-like DNA-binding domain superfamily/Winged helix DNA-binding domain"/>
    <property type="match status" value="1"/>
</dbReference>
<dbReference type="InterPro" id="IPR005119">
    <property type="entry name" value="LysR_subst-bd"/>
</dbReference>
<dbReference type="RefSeq" id="WP_176570874.1">
    <property type="nucleotide sequence ID" value="NZ_CP056030.1"/>
</dbReference>
<dbReference type="Pfam" id="PF00126">
    <property type="entry name" value="HTH_1"/>
    <property type="match status" value="1"/>
</dbReference>
<keyword evidence="3" id="KW-0238">DNA-binding</keyword>
<evidence type="ECO:0000313" key="7">
    <source>
        <dbReference type="Proteomes" id="UP000509568"/>
    </source>
</evidence>
<dbReference type="GO" id="GO:0003700">
    <property type="term" value="F:DNA-binding transcription factor activity"/>
    <property type="evidence" value="ECO:0007669"/>
    <property type="project" value="InterPro"/>
</dbReference>
<keyword evidence="4" id="KW-0804">Transcription</keyword>
<reference evidence="6 7" key="1">
    <citation type="submission" date="2020-06" db="EMBL/GenBank/DDBJ databases">
        <title>Pseudomonas eucalypticola sp. nov., an endophyte of Eucalyptus dunnii leaves with biocontrol ability of eucalyptus leaf blight.</title>
        <authorList>
            <person name="Liu Y."/>
            <person name="Song Z."/>
            <person name="Zeng H."/>
            <person name="Lu M."/>
            <person name="Wang X."/>
            <person name="Lian X."/>
            <person name="Zhang Q."/>
        </authorList>
    </citation>
    <scope>NUCLEOTIDE SEQUENCE [LARGE SCALE GENOMIC DNA]</scope>
    <source>
        <strain evidence="6 7">NP-1</strain>
    </source>
</reference>
<dbReference type="PANTHER" id="PTHR30419">
    <property type="entry name" value="HTH-TYPE TRANSCRIPTIONAL REGULATOR YBHD"/>
    <property type="match status" value="1"/>
</dbReference>
<dbReference type="Pfam" id="PF03466">
    <property type="entry name" value="LysR_substrate"/>
    <property type="match status" value="1"/>
</dbReference>
<gene>
    <name evidence="6" type="ORF">HWQ56_14020</name>
</gene>
<dbReference type="InterPro" id="IPR036390">
    <property type="entry name" value="WH_DNA-bd_sf"/>
</dbReference>
<dbReference type="KEGG" id="pez:HWQ56_14020"/>
<dbReference type="AlphaFoldDB" id="A0A7D5H0M1"/>
<keyword evidence="7" id="KW-1185">Reference proteome</keyword>
<dbReference type="FunFam" id="1.10.10.10:FF:000001">
    <property type="entry name" value="LysR family transcriptional regulator"/>
    <property type="match status" value="1"/>
</dbReference>
<keyword evidence="2" id="KW-0805">Transcription regulation</keyword>